<evidence type="ECO:0000313" key="6">
    <source>
        <dbReference type="Proteomes" id="UP001202328"/>
    </source>
</evidence>
<feature type="domain" description="NAB" evidence="4">
    <location>
        <begin position="10"/>
        <end position="84"/>
    </location>
</feature>
<evidence type="ECO:0000313" key="5">
    <source>
        <dbReference type="EMBL" id="KAI3954981.1"/>
    </source>
</evidence>
<dbReference type="GO" id="GO:0003779">
    <property type="term" value="F:actin binding"/>
    <property type="evidence" value="ECO:0007669"/>
    <property type="project" value="InterPro"/>
</dbReference>
<dbReference type="PANTHER" id="PTHR47357">
    <property type="entry name" value="COP1-INTERACTIVE PROTEIN 1"/>
    <property type="match status" value="1"/>
</dbReference>
<name>A0AAD4THC5_9MAGN</name>
<proteinExistence type="predicted"/>
<dbReference type="GO" id="GO:0005200">
    <property type="term" value="F:structural constituent of cytoskeleton"/>
    <property type="evidence" value="ECO:0007669"/>
    <property type="project" value="TreeGrafter"/>
</dbReference>
<dbReference type="Gene3D" id="1.10.287.1490">
    <property type="match status" value="1"/>
</dbReference>
<protein>
    <recommendedName>
        <fullName evidence="4">NAB domain-containing protein</fullName>
    </recommendedName>
</protein>
<reference evidence="5" key="1">
    <citation type="submission" date="2022-04" db="EMBL/GenBank/DDBJ databases">
        <title>A functionally conserved STORR gene fusion in Papaver species that diverged 16.8 million years ago.</title>
        <authorList>
            <person name="Catania T."/>
        </authorList>
    </citation>
    <scope>NUCLEOTIDE SEQUENCE</scope>
    <source>
        <strain evidence="5">S-188037</strain>
    </source>
</reference>
<dbReference type="AlphaFoldDB" id="A0AAD4THC5"/>
<feature type="coiled-coil region" evidence="2">
    <location>
        <begin position="391"/>
        <end position="882"/>
    </location>
</feature>
<evidence type="ECO:0000256" key="2">
    <source>
        <dbReference type="SAM" id="Coils"/>
    </source>
</evidence>
<feature type="compositionally biased region" description="Basic and acidic residues" evidence="3">
    <location>
        <begin position="14"/>
        <end position="34"/>
    </location>
</feature>
<dbReference type="Proteomes" id="UP001202328">
    <property type="component" value="Unassembled WGS sequence"/>
</dbReference>
<gene>
    <name evidence="5" type="ORF">MKW98_004984</name>
</gene>
<evidence type="ECO:0000256" key="3">
    <source>
        <dbReference type="SAM" id="MobiDB-lite"/>
    </source>
</evidence>
<dbReference type="EMBL" id="JAJJMB010001820">
    <property type="protein sequence ID" value="KAI3954981.1"/>
    <property type="molecule type" value="Genomic_DNA"/>
</dbReference>
<feature type="region of interest" description="Disordered" evidence="3">
    <location>
        <begin position="88"/>
        <end position="137"/>
    </location>
</feature>
<accession>A0AAD4THC5</accession>
<dbReference type="GO" id="GO:0005856">
    <property type="term" value="C:cytoskeleton"/>
    <property type="evidence" value="ECO:0007669"/>
    <property type="project" value="TreeGrafter"/>
</dbReference>
<keyword evidence="6" id="KW-1185">Reference proteome</keyword>
<feature type="coiled-coil region" evidence="2">
    <location>
        <begin position="939"/>
        <end position="1001"/>
    </location>
</feature>
<organism evidence="5 6">
    <name type="scientific">Papaver atlanticum</name>
    <dbReference type="NCBI Taxonomy" id="357466"/>
    <lineage>
        <taxon>Eukaryota</taxon>
        <taxon>Viridiplantae</taxon>
        <taxon>Streptophyta</taxon>
        <taxon>Embryophyta</taxon>
        <taxon>Tracheophyta</taxon>
        <taxon>Spermatophyta</taxon>
        <taxon>Magnoliopsida</taxon>
        <taxon>Ranunculales</taxon>
        <taxon>Papaveraceae</taxon>
        <taxon>Papaveroideae</taxon>
        <taxon>Papaver</taxon>
    </lineage>
</organism>
<dbReference type="InterPro" id="IPR011684">
    <property type="entry name" value="NAB"/>
</dbReference>
<feature type="region of interest" description="Disordered" evidence="3">
    <location>
        <begin position="13"/>
        <end position="34"/>
    </location>
</feature>
<dbReference type="PROSITE" id="PS51774">
    <property type="entry name" value="NAB"/>
    <property type="match status" value="1"/>
</dbReference>
<evidence type="ECO:0000256" key="1">
    <source>
        <dbReference type="ARBA" id="ARBA00023054"/>
    </source>
</evidence>
<comment type="caution">
    <text evidence="5">The sequence shown here is derived from an EMBL/GenBank/DDBJ whole genome shotgun (WGS) entry which is preliminary data.</text>
</comment>
<sequence>MTKHGFSESIKSFFGDHIHHEKTQEHETNKTDFEDKVKKLLKLTKEVDNEAESDKSSEIVRLVENVREQYESLHNLYSHLTGELRNKADYKGKTDGSSSSSSSSDSESDHSSKKQTKKKSKRENGSKNLTESLKHEPEVTNKKLAAISDEIEALNLKMQESDKIIEDLKKIEAELNQKLEDRKKQNEALITENSTFVAKLEEREDAFSALSKKYSDLESEKSAAVHGLEAQIADLKLELDALSTREKDLQEQIGSKTSEAIQLREENSSLQLLKTELQDQVLVVESKLSEKIEELSGVLSNLQQEIDTLRLQNGELEEQVKTKTSYANQLKEDISALDILKSNLEGRIIGFEEDLRSKDGNLNDLLKQLEDVKIKTSEEGDALREDLTAKIKSLELEVGSLGTQKSELEEQLRIKVSQAEQSWGENSGLRLLKSSMEEQISNLNNLVGEMKVKEENLCDQLRKLEGDQNEALAGTDTLVEGLKTQVSSLQLEVDSLSSQKNELEEQVKAMSYESEQSREEKSEFLLLKSSMEEQIANLNNLLEGMKVKEENLGDQLRKVEGDKNEALAETDTLVEGLKIQVSSLQVEVDSLSSQKNELEEQGKAMSHEYQQLRAENSDLLLLKSSMEEKITNLNNLLEEMKVKEENLCDQLTKLEDGNNVAAAEISSLVEVVEGLKIQVSTLQLEVDSLSSQKCDLEELVKIRTNESEQLRAENSELHAKQTALQEEVSALNQELKEKEESSSGKVDALMDQVKNLQEELTTCKIALERAEENLSELQARLQISDKEKANISEVTESKTAMIEMLQKRQQDLLSNITKLQEEKGDFEVKLHLSNRRLVVAEKTLSEKEATYEKAEKDYLQERKSLEERVVLLTNEISSARSDLKETKDCIHKAVNAFNELEVSVQSSMVDQASNENRISKFTEELQDAKIWATGMNKVKDTLQKKMTALSEELKEKKEKESSLRQKVEKLELMINEEHQEKENLSTKVEVLEKNQKEMKEMMSFRDEEKREAIRQLCLWCDYRNEQCDRLKEIASKILQRHQRTT</sequence>
<evidence type="ECO:0000259" key="4">
    <source>
        <dbReference type="PROSITE" id="PS51774"/>
    </source>
</evidence>
<dbReference type="PANTHER" id="PTHR47357:SF1">
    <property type="entry name" value="SPINDLE POLE BODY COMPONENT 110"/>
    <property type="match status" value="1"/>
</dbReference>
<keyword evidence="1 2" id="KW-0175">Coiled coil</keyword>
<feature type="coiled-coil region" evidence="2">
    <location>
        <begin position="151"/>
        <end position="347"/>
    </location>
</feature>